<dbReference type="GO" id="GO:0003700">
    <property type="term" value="F:DNA-binding transcription factor activity"/>
    <property type="evidence" value="ECO:0007669"/>
    <property type="project" value="TreeGrafter"/>
</dbReference>
<keyword evidence="1" id="KW-0805">Transcription regulation</keyword>
<dbReference type="InterPro" id="IPR028082">
    <property type="entry name" value="Peripla_BP_I"/>
</dbReference>
<evidence type="ECO:0000313" key="5">
    <source>
        <dbReference type="EMBL" id="MTH36466.1"/>
    </source>
</evidence>
<dbReference type="PANTHER" id="PTHR30146">
    <property type="entry name" value="LACI-RELATED TRANSCRIPTIONAL REPRESSOR"/>
    <property type="match status" value="1"/>
</dbReference>
<organism evidence="5 6">
    <name type="scientific">Paracoccus limosus</name>
    <dbReference type="NCBI Taxonomy" id="913252"/>
    <lineage>
        <taxon>Bacteria</taxon>
        <taxon>Pseudomonadati</taxon>
        <taxon>Pseudomonadota</taxon>
        <taxon>Alphaproteobacteria</taxon>
        <taxon>Rhodobacterales</taxon>
        <taxon>Paracoccaceae</taxon>
        <taxon>Paracoccus</taxon>
    </lineage>
</organism>
<dbReference type="AlphaFoldDB" id="A0A844H6I3"/>
<dbReference type="GO" id="GO:0000976">
    <property type="term" value="F:transcription cis-regulatory region binding"/>
    <property type="evidence" value="ECO:0007669"/>
    <property type="project" value="TreeGrafter"/>
</dbReference>
<protein>
    <submittedName>
        <fullName evidence="5">LacI family DNA-binding transcriptional regulator</fullName>
    </submittedName>
</protein>
<dbReference type="InterPro" id="IPR010982">
    <property type="entry name" value="Lambda_DNA-bd_dom_sf"/>
</dbReference>
<feature type="domain" description="HTH lacI-type" evidence="4">
    <location>
        <begin position="11"/>
        <end position="65"/>
    </location>
</feature>
<dbReference type="SMART" id="SM00354">
    <property type="entry name" value="HTH_LACI"/>
    <property type="match status" value="1"/>
</dbReference>
<evidence type="ECO:0000256" key="2">
    <source>
        <dbReference type="ARBA" id="ARBA00023125"/>
    </source>
</evidence>
<reference evidence="5 6" key="1">
    <citation type="submission" date="2019-11" db="EMBL/GenBank/DDBJ databases">
        <authorList>
            <person name="Dong K."/>
        </authorList>
    </citation>
    <scope>NUCLEOTIDE SEQUENCE [LARGE SCALE GENOMIC DNA]</scope>
    <source>
        <strain evidence="5 6">JCM 17370</strain>
    </source>
</reference>
<dbReference type="EMBL" id="WMIF01000041">
    <property type="protein sequence ID" value="MTH36466.1"/>
    <property type="molecule type" value="Genomic_DNA"/>
</dbReference>
<sequence length="336" mass="35187">MQRQNPPQGRIRLSDVARMAGVSTSTVSRVLSNPDLVAETTREAVAQAVQASGYRMNRAAQNLRMGRTGAVVALVPNLGNPFFAKILEGMGRELAAAGYDLLVADTLDRASLGTTLQRFLDPSRADGIILLDGRASPAQLAPAPELPPVVLACEWVEGTALPCVMLDNHMGGGLAVAHLRDLGHCHIGIIGGPPANVLHQARLAGAQAAAGDARLTLFEGDFSLHAGQAAAKSWLALPAADRPGAVFAFSDEMACAFIADLMRAGLDVPGEVSVMGFDDIELASHLMPALTTIRQPKRDLGRKAAQVVLAAIAGRPVAPVTRLEPRLMPRDSTAAA</sequence>
<dbReference type="SUPFAM" id="SSF47413">
    <property type="entry name" value="lambda repressor-like DNA-binding domains"/>
    <property type="match status" value="1"/>
</dbReference>
<comment type="caution">
    <text evidence="5">The sequence shown here is derived from an EMBL/GenBank/DDBJ whole genome shotgun (WGS) entry which is preliminary data.</text>
</comment>
<dbReference type="PANTHER" id="PTHR30146:SF153">
    <property type="entry name" value="LACTOSE OPERON REPRESSOR"/>
    <property type="match status" value="1"/>
</dbReference>
<keyword evidence="6" id="KW-1185">Reference proteome</keyword>
<dbReference type="Proteomes" id="UP000442533">
    <property type="component" value="Unassembled WGS sequence"/>
</dbReference>
<evidence type="ECO:0000256" key="1">
    <source>
        <dbReference type="ARBA" id="ARBA00023015"/>
    </source>
</evidence>
<keyword evidence="2 5" id="KW-0238">DNA-binding</keyword>
<evidence type="ECO:0000313" key="6">
    <source>
        <dbReference type="Proteomes" id="UP000442533"/>
    </source>
</evidence>
<dbReference type="InterPro" id="IPR046335">
    <property type="entry name" value="LacI/GalR-like_sensor"/>
</dbReference>
<dbReference type="Pfam" id="PF13377">
    <property type="entry name" value="Peripla_BP_3"/>
    <property type="match status" value="1"/>
</dbReference>
<evidence type="ECO:0000259" key="4">
    <source>
        <dbReference type="PROSITE" id="PS50932"/>
    </source>
</evidence>
<name>A0A844H6I3_9RHOB</name>
<dbReference type="PRINTS" id="PR00036">
    <property type="entry name" value="HTHLACI"/>
</dbReference>
<evidence type="ECO:0000256" key="3">
    <source>
        <dbReference type="ARBA" id="ARBA00023163"/>
    </source>
</evidence>
<dbReference type="RefSeq" id="WP_155065978.1">
    <property type="nucleotide sequence ID" value="NZ_WMIF01000041.1"/>
</dbReference>
<dbReference type="CDD" id="cd01392">
    <property type="entry name" value="HTH_LacI"/>
    <property type="match status" value="1"/>
</dbReference>
<dbReference type="InterPro" id="IPR000843">
    <property type="entry name" value="HTH_LacI"/>
</dbReference>
<dbReference type="OrthoDB" id="8433438at2"/>
<dbReference type="Gene3D" id="1.10.260.40">
    <property type="entry name" value="lambda repressor-like DNA-binding domains"/>
    <property type="match status" value="1"/>
</dbReference>
<accession>A0A844H6I3</accession>
<dbReference type="Pfam" id="PF00356">
    <property type="entry name" value="LacI"/>
    <property type="match status" value="1"/>
</dbReference>
<gene>
    <name evidence="5" type="ORF">GL279_17910</name>
</gene>
<dbReference type="Gene3D" id="3.40.50.2300">
    <property type="match status" value="2"/>
</dbReference>
<dbReference type="PROSITE" id="PS50932">
    <property type="entry name" value="HTH_LACI_2"/>
    <property type="match status" value="1"/>
</dbReference>
<proteinExistence type="predicted"/>
<dbReference type="SUPFAM" id="SSF53822">
    <property type="entry name" value="Periplasmic binding protein-like I"/>
    <property type="match status" value="1"/>
</dbReference>
<dbReference type="PROSITE" id="PS00356">
    <property type="entry name" value="HTH_LACI_1"/>
    <property type="match status" value="1"/>
</dbReference>
<keyword evidence="3" id="KW-0804">Transcription</keyword>